<dbReference type="WBParaSite" id="BTMF_0000206201-mRNA-1">
    <property type="protein sequence ID" value="BTMF_0000206201-mRNA-1"/>
    <property type="gene ID" value="BTMF_0000206201"/>
</dbReference>
<evidence type="ECO:0000313" key="2">
    <source>
        <dbReference type="Proteomes" id="UP000280834"/>
    </source>
</evidence>
<dbReference type="EMBL" id="UZAG01001002">
    <property type="protein sequence ID" value="VDO10114.1"/>
    <property type="molecule type" value="Genomic_DNA"/>
</dbReference>
<dbReference type="Proteomes" id="UP000280834">
    <property type="component" value="Unassembled WGS sequence"/>
</dbReference>
<accession>A0A0R3Q6V8</accession>
<dbReference type="AlphaFoldDB" id="A0A0R3Q6V8"/>
<keyword evidence="2" id="KW-1185">Reference proteome</keyword>
<evidence type="ECO:0000313" key="1">
    <source>
        <dbReference type="EMBL" id="VDO10114.1"/>
    </source>
</evidence>
<name>A0A0R3Q6V8_9BILA</name>
<organism evidence="3">
    <name type="scientific">Brugia timori</name>
    <dbReference type="NCBI Taxonomy" id="42155"/>
    <lineage>
        <taxon>Eukaryota</taxon>
        <taxon>Metazoa</taxon>
        <taxon>Ecdysozoa</taxon>
        <taxon>Nematoda</taxon>
        <taxon>Chromadorea</taxon>
        <taxon>Rhabditida</taxon>
        <taxon>Spirurina</taxon>
        <taxon>Spiruromorpha</taxon>
        <taxon>Filarioidea</taxon>
        <taxon>Onchocercidae</taxon>
        <taxon>Brugia</taxon>
    </lineage>
</organism>
<sequence length="109" mass="12086">MDYTAVMMENTVVNSVSIGEMTDYTVVNFASTKCLLHLANLDYTEVMSVSTVDLMDCILEKMVNTVATLASTQVRHRQLVNLVCIAVTMVNTVGYSDCTVAMKDCMLDW</sequence>
<proteinExistence type="predicted"/>
<evidence type="ECO:0000313" key="3">
    <source>
        <dbReference type="WBParaSite" id="BTMF_0000206201-mRNA-1"/>
    </source>
</evidence>
<reference evidence="3" key="1">
    <citation type="submission" date="2017-02" db="UniProtKB">
        <authorList>
            <consortium name="WormBaseParasite"/>
        </authorList>
    </citation>
    <scope>IDENTIFICATION</scope>
</reference>
<protein>
    <submittedName>
        <fullName evidence="1 3">Uncharacterized protein</fullName>
    </submittedName>
</protein>
<reference evidence="1 2" key="2">
    <citation type="submission" date="2018-11" db="EMBL/GenBank/DDBJ databases">
        <authorList>
            <consortium name="Pathogen Informatics"/>
        </authorList>
    </citation>
    <scope>NUCLEOTIDE SEQUENCE [LARGE SCALE GENOMIC DNA]</scope>
</reference>
<gene>
    <name evidence="1" type="ORF">BTMF_LOCUS1390</name>
</gene>